<dbReference type="InterPro" id="IPR036910">
    <property type="entry name" value="HMG_box_dom_sf"/>
</dbReference>
<feature type="domain" description="HMG box" evidence="5">
    <location>
        <begin position="119"/>
        <end position="192"/>
    </location>
</feature>
<comment type="caution">
    <text evidence="6">The sequence shown here is derived from an EMBL/GenBank/DDBJ whole genome shotgun (WGS) entry which is preliminary data.</text>
</comment>
<organism evidence="6 7">
    <name type="scientific">Ambispora gerdemannii</name>
    <dbReference type="NCBI Taxonomy" id="144530"/>
    <lineage>
        <taxon>Eukaryota</taxon>
        <taxon>Fungi</taxon>
        <taxon>Fungi incertae sedis</taxon>
        <taxon>Mucoromycota</taxon>
        <taxon>Glomeromycotina</taxon>
        <taxon>Glomeromycetes</taxon>
        <taxon>Archaeosporales</taxon>
        <taxon>Ambisporaceae</taxon>
        <taxon>Ambispora</taxon>
    </lineage>
</organism>
<feature type="DNA-binding region" description="HMG box" evidence="3">
    <location>
        <begin position="119"/>
        <end position="192"/>
    </location>
</feature>
<feature type="compositionally biased region" description="Low complexity" evidence="4">
    <location>
        <begin position="254"/>
        <end position="273"/>
    </location>
</feature>
<evidence type="ECO:0000256" key="1">
    <source>
        <dbReference type="ARBA" id="ARBA00023125"/>
    </source>
</evidence>
<evidence type="ECO:0000256" key="2">
    <source>
        <dbReference type="ARBA" id="ARBA00023163"/>
    </source>
</evidence>
<feature type="region of interest" description="Disordered" evidence="4">
    <location>
        <begin position="190"/>
        <end position="288"/>
    </location>
</feature>
<dbReference type="InterPro" id="IPR050140">
    <property type="entry name" value="SRY-related_HMG-box_TF-like"/>
</dbReference>
<feature type="compositionally biased region" description="Polar residues" evidence="4">
    <location>
        <begin position="225"/>
        <end position="234"/>
    </location>
</feature>
<dbReference type="InterPro" id="IPR009071">
    <property type="entry name" value="HMG_box_dom"/>
</dbReference>
<keyword evidence="2" id="KW-0804">Transcription</keyword>
<dbReference type="PANTHER" id="PTHR10270:SF161">
    <property type="entry name" value="SEX-DETERMINING REGION Y PROTEIN"/>
    <property type="match status" value="1"/>
</dbReference>
<dbReference type="Gene3D" id="1.10.30.10">
    <property type="entry name" value="High mobility group box domain"/>
    <property type="match status" value="1"/>
</dbReference>
<gene>
    <name evidence="6" type="ORF">AGERDE_LOCUS939</name>
</gene>
<dbReference type="SMART" id="SM00398">
    <property type="entry name" value="HMG"/>
    <property type="match status" value="1"/>
</dbReference>
<keyword evidence="1 3" id="KW-0238">DNA-binding</keyword>
<sequence length="406" mass="44701">MANKTQQRGGVGVGVGDGKNNNITSHTAFIVTLPTKTPNESAAGLTTHPEIHQKFTTFNNTNIVTDNNNNTDQSRNFSHVLSEIISTLDPATHNKILQQTKLSIEELIKPKGKFRNGVPPRPQNPWVIYRKDLQAKLVAEQGAEIEFGARVGSISRMASEKWNVEPQEVKQVYEIIAEVAKRVHEQMFPNYKYKPRRKGNNSGFSRRSSSASDNSLEGSKKNLGDFTTNTSTFQIERPTRRKSSASDTNNPLWTISSPIPSPSITATSSTDSIQQPPPPTPHSAGGAQSIIPSWTLFDTGRSSPNIFTDGNSPNHNNNQVLNHQNQSSLPLMSASHHQSNNINSFNSINGHNNIIITESTTGSFIPSDFDIQGPFQHITNQLLEMSPSITYTVAYDQSLTRLFGTP</sequence>
<dbReference type="CDD" id="cd01389">
    <property type="entry name" value="HMG-box_ROX1-like"/>
    <property type="match status" value="1"/>
</dbReference>
<evidence type="ECO:0000256" key="4">
    <source>
        <dbReference type="SAM" id="MobiDB-lite"/>
    </source>
</evidence>
<accession>A0A9N8V151</accession>
<evidence type="ECO:0000256" key="3">
    <source>
        <dbReference type="PROSITE-ProRule" id="PRU00267"/>
    </source>
</evidence>
<dbReference type="SUPFAM" id="SSF47095">
    <property type="entry name" value="HMG-box"/>
    <property type="match status" value="1"/>
</dbReference>
<dbReference type="Pfam" id="PF00505">
    <property type="entry name" value="HMG_box"/>
    <property type="match status" value="1"/>
</dbReference>
<protein>
    <submittedName>
        <fullName evidence="6">1790_t:CDS:1</fullName>
    </submittedName>
</protein>
<keyword evidence="7" id="KW-1185">Reference proteome</keyword>
<proteinExistence type="predicted"/>
<dbReference type="GO" id="GO:0000978">
    <property type="term" value="F:RNA polymerase II cis-regulatory region sequence-specific DNA binding"/>
    <property type="evidence" value="ECO:0007669"/>
    <property type="project" value="TreeGrafter"/>
</dbReference>
<dbReference type="GO" id="GO:0030154">
    <property type="term" value="P:cell differentiation"/>
    <property type="evidence" value="ECO:0007669"/>
    <property type="project" value="TreeGrafter"/>
</dbReference>
<evidence type="ECO:0000313" key="7">
    <source>
        <dbReference type="Proteomes" id="UP000789831"/>
    </source>
</evidence>
<dbReference type="PANTHER" id="PTHR10270">
    <property type="entry name" value="SOX TRANSCRIPTION FACTOR"/>
    <property type="match status" value="1"/>
</dbReference>
<dbReference type="AlphaFoldDB" id="A0A9N8V151"/>
<feature type="compositionally biased region" description="Low complexity" evidence="4">
    <location>
        <begin position="200"/>
        <end position="215"/>
    </location>
</feature>
<dbReference type="GO" id="GO:0005634">
    <property type="term" value="C:nucleus"/>
    <property type="evidence" value="ECO:0007669"/>
    <property type="project" value="UniProtKB-UniRule"/>
</dbReference>
<dbReference type="Proteomes" id="UP000789831">
    <property type="component" value="Unassembled WGS sequence"/>
</dbReference>
<evidence type="ECO:0000259" key="5">
    <source>
        <dbReference type="PROSITE" id="PS50118"/>
    </source>
</evidence>
<reference evidence="6" key="1">
    <citation type="submission" date="2021-06" db="EMBL/GenBank/DDBJ databases">
        <authorList>
            <person name="Kallberg Y."/>
            <person name="Tangrot J."/>
            <person name="Rosling A."/>
        </authorList>
    </citation>
    <scope>NUCLEOTIDE SEQUENCE</scope>
    <source>
        <strain evidence="6">MT106</strain>
    </source>
</reference>
<evidence type="ECO:0000313" key="6">
    <source>
        <dbReference type="EMBL" id="CAG8439414.1"/>
    </source>
</evidence>
<dbReference type="EMBL" id="CAJVPL010000056">
    <property type="protein sequence ID" value="CAG8439414.1"/>
    <property type="molecule type" value="Genomic_DNA"/>
</dbReference>
<dbReference type="OrthoDB" id="6247875at2759"/>
<dbReference type="PROSITE" id="PS50118">
    <property type="entry name" value="HMG_BOX_2"/>
    <property type="match status" value="1"/>
</dbReference>
<keyword evidence="3" id="KW-0539">Nucleus</keyword>
<name>A0A9N8V151_9GLOM</name>
<dbReference type="GO" id="GO:0001228">
    <property type="term" value="F:DNA-binding transcription activator activity, RNA polymerase II-specific"/>
    <property type="evidence" value="ECO:0007669"/>
    <property type="project" value="TreeGrafter"/>
</dbReference>